<comment type="caution">
    <text evidence="4">The sequence shown here is derived from an EMBL/GenBank/DDBJ whole genome shotgun (WGS) entry which is preliminary data.</text>
</comment>
<accession>A0ABR1K6Y5</accession>
<dbReference type="EC" id="3.6.1.10" evidence="4"/>
<keyword evidence="5" id="KW-1185">Reference proteome</keyword>
<evidence type="ECO:0000256" key="2">
    <source>
        <dbReference type="ARBA" id="ARBA00023180"/>
    </source>
</evidence>
<dbReference type="PANTHER" id="PTHR10340:SF55">
    <property type="entry name" value="ENDOPOLYPHOSPHATASE"/>
    <property type="match status" value="1"/>
</dbReference>
<reference evidence="4 5" key="1">
    <citation type="submission" date="2024-01" db="EMBL/GenBank/DDBJ databases">
        <title>A draft genome for the cacao thread blight pathogen Marasmiellus scandens.</title>
        <authorList>
            <person name="Baruah I.K."/>
            <person name="Leung J."/>
            <person name="Bukari Y."/>
            <person name="Amoako-Attah I."/>
            <person name="Meinhardt L.W."/>
            <person name="Bailey B.A."/>
            <person name="Cohen S.P."/>
        </authorList>
    </citation>
    <scope>NUCLEOTIDE SEQUENCE [LARGE SCALE GENOMIC DNA]</scope>
    <source>
        <strain evidence="4 5">GH-19</strain>
    </source>
</reference>
<keyword evidence="1 4" id="KW-0378">Hydrolase</keyword>
<dbReference type="PANTHER" id="PTHR10340">
    <property type="entry name" value="SPHINGOMYELIN PHOSPHODIESTERASE"/>
    <property type="match status" value="1"/>
</dbReference>
<feature type="compositionally biased region" description="Basic residues" evidence="3">
    <location>
        <begin position="124"/>
        <end position="141"/>
    </location>
</feature>
<proteinExistence type="predicted"/>
<dbReference type="Proteomes" id="UP001498398">
    <property type="component" value="Unassembled WGS sequence"/>
</dbReference>
<dbReference type="EMBL" id="JBANRG010000002">
    <property type="protein sequence ID" value="KAK7470626.1"/>
    <property type="molecule type" value="Genomic_DNA"/>
</dbReference>
<name>A0ABR1K6Y5_9AGAR</name>
<protein>
    <submittedName>
        <fullName evidence="4">Endopolyphosphatase</fullName>
        <ecNumber evidence="4">3.6.1.10</ecNumber>
    </submittedName>
</protein>
<gene>
    <name evidence="4" type="primary">PPN1_1</name>
    <name evidence="4" type="ORF">VKT23_002050</name>
</gene>
<evidence type="ECO:0000256" key="1">
    <source>
        <dbReference type="ARBA" id="ARBA00022801"/>
    </source>
</evidence>
<keyword evidence="2" id="KW-0325">Glycoprotein</keyword>
<feature type="region of interest" description="Disordered" evidence="3">
    <location>
        <begin position="121"/>
        <end position="142"/>
    </location>
</feature>
<organism evidence="4 5">
    <name type="scientific">Marasmiellus scandens</name>
    <dbReference type="NCBI Taxonomy" id="2682957"/>
    <lineage>
        <taxon>Eukaryota</taxon>
        <taxon>Fungi</taxon>
        <taxon>Dikarya</taxon>
        <taxon>Basidiomycota</taxon>
        <taxon>Agaricomycotina</taxon>
        <taxon>Agaricomycetes</taxon>
        <taxon>Agaricomycetidae</taxon>
        <taxon>Agaricales</taxon>
        <taxon>Marasmiineae</taxon>
        <taxon>Omphalotaceae</taxon>
        <taxon>Marasmiellus</taxon>
    </lineage>
</organism>
<dbReference type="GO" id="GO:0000298">
    <property type="term" value="F:endopolyphosphatase activity"/>
    <property type="evidence" value="ECO:0007669"/>
    <property type="project" value="UniProtKB-EC"/>
</dbReference>
<evidence type="ECO:0000313" key="5">
    <source>
        <dbReference type="Proteomes" id="UP001498398"/>
    </source>
</evidence>
<evidence type="ECO:0000313" key="4">
    <source>
        <dbReference type="EMBL" id="KAK7470626.1"/>
    </source>
</evidence>
<sequence>MAGHVPPSRGNYFSECYVRYVELSLRFQDTIVGHLYGHMNADHFFFLEAEDLELDLPDEQISTHDDLPDQLLADFANIPKAKNINLDGYAVINVSPPVVPNPYLPTFRVFTYNVTGVGEVSSRKKDRKPGHHRGRHGNKNKLCKEEPFKSSWKCHLNEAWHSDEEAPSRKNGLWSALGYAQYYLLDMDKAGKKHKPKFKLGYATYELDGLQYQENRTEYPIPLKQLPKSLRAGNRTSSRYTPYGMGDLTIGSWTSLARQLGDETRKKLRRRFLKIVNVQV</sequence>
<evidence type="ECO:0000256" key="3">
    <source>
        <dbReference type="SAM" id="MobiDB-lite"/>
    </source>
</evidence>